<comment type="subcellular location">
    <subcellularLocation>
        <location evidence="1">Cell membrane</location>
        <topology evidence="1">Multi-pass membrane protein</topology>
    </subcellularLocation>
</comment>
<evidence type="ECO:0000256" key="2">
    <source>
        <dbReference type="ARBA" id="ARBA00022475"/>
    </source>
</evidence>
<dbReference type="AlphaFoldDB" id="A0A916UU47"/>
<dbReference type="NCBIfam" id="TIGR00765">
    <property type="entry name" value="yihY_not_rbn"/>
    <property type="match status" value="1"/>
</dbReference>
<gene>
    <name evidence="8" type="ORF">GCM10010994_52350</name>
</gene>
<dbReference type="Pfam" id="PF03631">
    <property type="entry name" value="Virul_fac_BrkB"/>
    <property type="match status" value="1"/>
</dbReference>
<keyword evidence="4 7" id="KW-1133">Transmembrane helix</keyword>
<organism evidence="8 9">
    <name type="scientific">Chelatococcus reniformis</name>
    <dbReference type="NCBI Taxonomy" id="1494448"/>
    <lineage>
        <taxon>Bacteria</taxon>
        <taxon>Pseudomonadati</taxon>
        <taxon>Pseudomonadota</taxon>
        <taxon>Alphaproteobacteria</taxon>
        <taxon>Hyphomicrobiales</taxon>
        <taxon>Chelatococcaceae</taxon>
        <taxon>Chelatococcus</taxon>
    </lineage>
</organism>
<feature type="transmembrane region" description="Helical" evidence="7">
    <location>
        <begin position="244"/>
        <end position="262"/>
    </location>
</feature>
<keyword evidence="2" id="KW-1003">Cell membrane</keyword>
<feature type="transmembrane region" description="Helical" evidence="7">
    <location>
        <begin position="156"/>
        <end position="179"/>
    </location>
</feature>
<evidence type="ECO:0000256" key="7">
    <source>
        <dbReference type="SAM" id="Phobius"/>
    </source>
</evidence>
<dbReference type="InterPro" id="IPR017039">
    <property type="entry name" value="Virul_fac_BrkB"/>
</dbReference>
<comment type="caution">
    <text evidence="8">The sequence shown here is derived from an EMBL/GenBank/DDBJ whole genome shotgun (WGS) entry which is preliminary data.</text>
</comment>
<evidence type="ECO:0000256" key="1">
    <source>
        <dbReference type="ARBA" id="ARBA00004651"/>
    </source>
</evidence>
<accession>A0A916UU47</accession>
<dbReference type="RefSeq" id="WP_244642220.1">
    <property type="nucleotide sequence ID" value="NZ_BMGG01000010.1"/>
</dbReference>
<feature type="transmembrane region" description="Helical" evidence="7">
    <location>
        <begin position="274"/>
        <end position="295"/>
    </location>
</feature>
<dbReference type="GO" id="GO:0005886">
    <property type="term" value="C:plasma membrane"/>
    <property type="evidence" value="ECO:0007669"/>
    <property type="project" value="UniProtKB-SubCell"/>
</dbReference>
<keyword evidence="5 7" id="KW-0472">Membrane</keyword>
<dbReference type="Proteomes" id="UP000637002">
    <property type="component" value="Unassembled WGS sequence"/>
</dbReference>
<dbReference type="PANTHER" id="PTHR30213:SF0">
    <property type="entry name" value="UPF0761 MEMBRANE PROTEIN YIHY"/>
    <property type="match status" value="1"/>
</dbReference>
<feature type="transmembrane region" description="Helical" evidence="7">
    <location>
        <begin position="199"/>
        <end position="232"/>
    </location>
</feature>
<evidence type="ECO:0008006" key="10">
    <source>
        <dbReference type="Google" id="ProtNLM"/>
    </source>
</evidence>
<keyword evidence="3 7" id="KW-0812">Transmembrane</keyword>
<dbReference type="EMBL" id="BMGG01000010">
    <property type="protein sequence ID" value="GGC87901.1"/>
    <property type="molecule type" value="Genomic_DNA"/>
</dbReference>
<sequence>MPAFAAVTLLASAVAYLVFAMRGDPVDVRRPRETLSEDRAPPRSVEPHGARVEQGRGRSADSPTDIPARGWKDILVRVYKNLTEQRLFAIAAGVTFYSILALFPAIAAFVALYGLFADSSTISSNLQSLSGVLPEGGMAVLDDQLRSLAAQPQDKLGLTFFVSIALALWSANAGMKALLDALNVVYGEREKRGFFKLNAISLSLTIGAMVLLIASAAAVVVLPAILDMVWLGALSEGIVRFGRWPLLLFVVGLALAVVYRYGPSRDAPQWRWVTAGSGVAAVIWLAASILFSWYASEFGSYNRTYGSLGAIIGFMVWIWISSIVVLLGAELDAEMEHQTVKDTTQGSPVPLGARGAQMADTVGAAQG</sequence>
<evidence type="ECO:0000256" key="6">
    <source>
        <dbReference type="SAM" id="MobiDB-lite"/>
    </source>
</evidence>
<reference evidence="8" key="2">
    <citation type="submission" date="2020-09" db="EMBL/GenBank/DDBJ databases">
        <authorList>
            <person name="Sun Q."/>
            <person name="Zhou Y."/>
        </authorList>
    </citation>
    <scope>NUCLEOTIDE SEQUENCE</scope>
    <source>
        <strain evidence="8">CGMCC 1.12919</strain>
    </source>
</reference>
<feature type="transmembrane region" description="Helical" evidence="7">
    <location>
        <begin position="87"/>
        <end position="116"/>
    </location>
</feature>
<evidence type="ECO:0000313" key="9">
    <source>
        <dbReference type="Proteomes" id="UP000637002"/>
    </source>
</evidence>
<evidence type="ECO:0000313" key="8">
    <source>
        <dbReference type="EMBL" id="GGC87901.1"/>
    </source>
</evidence>
<feature type="transmembrane region" description="Helical" evidence="7">
    <location>
        <begin position="307"/>
        <end position="329"/>
    </location>
</feature>
<keyword evidence="9" id="KW-1185">Reference proteome</keyword>
<feature type="region of interest" description="Disordered" evidence="6">
    <location>
        <begin position="30"/>
        <end position="65"/>
    </location>
</feature>
<evidence type="ECO:0000256" key="4">
    <source>
        <dbReference type="ARBA" id="ARBA00022989"/>
    </source>
</evidence>
<evidence type="ECO:0000256" key="5">
    <source>
        <dbReference type="ARBA" id="ARBA00023136"/>
    </source>
</evidence>
<evidence type="ECO:0000256" key="3">
    <source>
        <dbReference type="ARBA" id="ARBA00022692"/>
    </source>
</evidence>
<name>A0A916UU47_9HYPH</name>
<feature type="compositionally biased region" description="Basic and acidic residues" evidence="6">
    <location>
        <begin position="30"/>
        <end position="59"/>
    </location>
</feature>
<dbReference type="PANTHER" id="PTHR30213">
    <property type="entry name" value="INNER MEMBRANE PROTEIN YHJD"/>
    <property type="match status" value="1"/>
</dbReference>
<proteinExistence type="predicted"/>
<reference evidence="8" key="1">
    <citation type="journal article" date="2014" name="Int. J. Syst. Evol. Microbiol.">
        <title>Complete genome sequence of Corynebacterium casei LMG S-19264T (=DSM 44701T), isolated from a smear-ripened cheese.</title>
        <authorList>
            <consortium name="US DOE Joint Genome Institute (JGI-PGF)"/>
            <person name="Walter F."/>
            <person name="Albersmeier A."/>
            <person name="Kalinowski J."/>
            <person name="Ruckert C."/>
        </authorList>
    </citation>
    <scope>NUCLEOTIDE SEQUENCE</scope>
    <source>
        <strain evidence="8">CGMCC 1.12919</strain>
    </source>
</reference>
<protein>
    <recommendedName>
        <fullName evidence="10">YihY/virulence factor BrkB family protein</fullName>
    </recommendedName>
</protein>